<evidence type="ECO:0000256" key="6">
    <source>
        <dbReference type="ARBA" id="ARBA00022475"/>
    </source>
</evidence>
<dbReference type="NCBIfam" id="NF002281">
    <property type="entry name" value="PRK01209.2-5"/>
    <property type="match status" value="1"/>
</dbReference>
<keyword evidence="8 11" id="KW-0812">Transmembrane</keyword>
<keyword evidence="7 11" id="KW-0169">Cobalamin biosynthesis</keyword>
<protein>
    <recommendedName>
        <fullName evidence="5 11">Probable cobalamin biosynthesis protein CobD</fullName>
    </recommendedName>
</protein>
<dbReference type="GO" id="GO:0005886">
    <property type="term" value="C:plasma membrane"/>
    <property type="evidence" value="ECO:0007669"/>
    <property type="project" value="UniProtKB-SubCell"/>
</dbReference>
<dbReference type="GO" id="GO:0048472">
    <property type="term" value="F:threonine-phosphate decarboxylase activity"/>
    <property type="evidence" value="ECO:0007669"/>
    <property type="project" value="InterPro"/>
</dbReference>
<evidence type="ECO:0000256" key="4">
    <source>
        <dbReference type="ARBA" id="ARBA00006263"/>
    </source>
</evidence>
<dbReference type="PANTHER" id="PTHR34308">
    <property type="entry name" value="COBALAMIN BIOSYNTHESIS PROTEIN CBIB"/>
    <property type="match status" value="1"/>
</dbReference>
<evidence type="ECO:0000256" key="9">
    <source>
        <dbReference type="ARBA" id="ARBA00022989"/>
    </source>
</evidence>
<evidence type="ECO:0000313" key="13">
    <source>
        <dbReference type="Proteomes" id="UP000681041"/>
    </source>
</evidence>
<keyword evidence="13" id="KW-1185">Reference proteome</keyword>
<reference evidence="12" key="1">
    <citation type="submission" date="2020-07" db="EMBL/GenBank/DDBJ databases">
        <title>Methanobacterium. sp. MethCan genome.</title>
        <authorList>
            <person name="Postec A."/>
            <person name="Quemeneur M."/>
        </authorList>
    </citation>
    <scope>NUCLEOTIDE SEQUENCE</scope>
    <source>
        <strain evidence="12">MethCAN</strain>
    </source>
</reference>
<name>A0A8T8KC31_9EURY</name>
<accession>A0A8T8KC31</accession>
<feature type="transmembrane region" description="Helical" evidence="11">
    <location>
        <begin position="50"/>
        <end position="71"/>
    </location>
</feature>
<organism evidence="12 13">
    <name type="scientific">Methanobacterium alkalithermotolerans</name>
    <dbReference type="NCBI Taxonomy" id="2731220"/>
    <lineage>
        <taxon>Archaea</taxon>
        <taxon>Methanobacteriati</taxon>
        <taxon>Methanobacteriota</taxon>
        <taxon>Methanomada group</taxon>
        <taxon>Methanobacteria</taxon>
        <taxon>Methanobacteriales</taxon>
        <taxon>Methanobacteriaceae</taxon>
        <taxon>Methanobacterium</taxon>
    </lineage>
</organism>
<feature type="transmembrane region" description="Helical" evidence="11">
    <location>
        <begin position="78"/>
        <end position="99"/>
    </location>
</feature>
<evidence type="ECO:0000256" key="10">
    <source>
        <dbReference type="ARBA" id="ARBA00023136"/>
    </source>
</evidence>
<dbReference type="HAMAP" id="MF_00024">
    <property type="entry name" value="CobD_CbiB"/>
    <property type="match status" value="1"/>
</dbReference>
<dbReference type="GO" id="GO:0009236">
    <property type="term" value="P:cobalamin biosynthetic process"/>
    <property type="evidence" value="ECO:0007669"/>
    <property type="project" value="UniProtKB-UniRule"/>
</dbReference>
<evidence type="ECO:0000256" key="2">
    <source>
        <dbReference type="ARBA" id="ARBA00004651"/>
    </source>
</evidence>
<dbReference type="AlphaFoldDB" id="A0A8T8KC31"/>
<evidence type="ECO:0000256" key="5">
    <source>
        <dbReference type="ARBA" id="ARBA00016185"/>
    </source>
</evidence>
<dbReference type="GO" id="GO:0015420">
    <property type="term" value="F:ABC-type vitamin B12 transporter activity"/>
    <property type="evidence" value="ECO:0007669"/>
    <property type="project" value="UniProtKB-UniRule"/>
</dbReference>
<sequence length="313" mass="35012">MELIFLIIFFGAIVLDLTMGELPVNIHPVVWMGKLISYLKTFLIKINSKFSGFILTMLLLILFIVPLILLLKILSFNLIIYIFFSLVILSTTFSIKFLISSIQDIKKDLKCNLEIARQSMSFLVSRDTKSLKKEEIVSAAIETLSENITDSVVAPLFYSVLFGIPGAFIYRIINTLDAMVGYKDEENYLIGYFPAKVDDILNYIPARFTGIILVVSSLILGFNWKNSWKVMIKDAGNTPSPNSGYTMAAVAGALEVSLIKPGVYKLGSPQRDLNPETINDAIKLTKLTIIISIILLIVLQLILLILVFNKAFI</sequence>
<evidence type="ECO:0000256" key="8">
    <source>
        <dbReference type="ARBA" id="ARBA00022692"/>
    </source>
</evidence>
<dbReference type="OrthoDB" id="46105at2157"/>
<comment type="pathway">
    <text evidence="3 11">Cofactor biosynthesis; adenosylcobalamin biosynthesis.</text>
</comment>
<gene>
    <name evidence="11" type="primary">cobD</name>
    <name evidence="12" type="ORF">HYG87_06275</name>
</gene>
<evidence type="ECO:0000256" key="3">
    <source>
        <dbReference type="ARBA" id="ARBA00004953"/>
    </source>
</evidence>
<feature type="transmembrane region" description="Helical" evidence="11">
    <location>
        <begin position="204"/>
        <end position="224"/>
    </location>
</feature>
<dbReference type="Pfam" id="PF03186">
    <property type="entry name" value="CobD_Cbib"/>
    <property type="match status" value="1"/>
</dbReference>
<comment type="function">
    <text evidence="1 11">Converts cobyric acid to cobinamide by the addition of aminopropanol on the F carboxylic group.</text>
</comment>
<comment type="similarity">
    <text evidence="4 11">Belongs to the CobD/CbiB family.</text>
</comment>
<dbReference type="EMBL" id="CP058560">
    <property type="protein sequence ID" value="QUH24320.1"/>
    <property type="molecule type" value="Genomic_DNA"/>
</dbReference>
<dbReference type="InterPro" id="IPR004485">
    <property type="entry name" value="Cobalamin_biosynth_CobD/CbiB"/>
</dbReference>
<dbReference type="Proteomes" id="UP000681041">
    <property type="component" value="Chromosome"/>
</dbReference>
<evidence type="ECO:0000256" key="11">
    <source>
        <dbReference type="HAMAP-Rule" id="MF_00024"/>
    </source>
</evidence>
<keyword evidence="6 11" id="KW-1003">Cell membrane</keyword>
<evidence type="ECO:0000256" key="7">
    <source>
        <dbReference type="ARBA" id="ARBA00022573"/>
    </source>
</evidence>
<proteinExistence type="inferred from homology"/>
<comment type="subcellular location">
    <subcellularLocation>
        <location evidence="2 11">Cell membrane</location>
        <topology evidence="2 11">Multi-pass membrane protein</topology>
    </subcellularLocation>
</comment>
<feature type="transmembrane region" description="Helical" evidence="11">
    <location>
        <begin position="284"/>
        <end position="308"/>
    </location>
</feature>
<keyword evidence="10 11" id="KW-0472">Membrane</keyword>
<dbReference type="KEGG" id="meme:HYG87_06275"/>
<evidence type="ECO:0000256" key="1">
    <source>
        <dbReference type="ARBA" id="ARBA00003384"/>
    </source>
</evidence>
<dbReference type="PANTHER" id="PTHR34308:SF1">
    <property type="entry name" value="COBALAMIN BIOSYNTHESIS PROTEIN CBIB"/>
    <property type="match status" value="1"/>
</dbReference>
<keyword evidence="9 11" id="KW-1133">Transmembrane helix</keyword>
<feature type="transmembrane region" description="Helical" evidence="11">
    <location>
        <begin position="152"/>
        <end position="173"/>
    </location>
</feature>
<evidence type="ECO:0000313" key="12">
    <source>
        <dbReference type="EMBL" id="QUH24320.1"/>
    </source>
</evidence>
<dbReference type="NCBIfam" id="TIGR00380">
    <property type="entry name" value="cobal_cbiB"/>
    <property type="match status" value="1"/>
</dbReference>